<evidence type="ECO:0000313" key="5">
    <source>
        <dbReference type="Proteomes" id="UP001185012"/>
    </source>
</evidence>
<accession>A0ABU1INR2</accession>
<dbReference type="PANTHER" id="PTHR21666">
    <property type="entry name" value="PEPTIDASE-RELATED"/>
    <property type="match status" value="1"/>
</dbReference>
<evidence type="ECO:0000313" key="4">
    <source>
        <dbReference type="EMBL" id="MDR6226408.1"/>
    </source>
</evidence>
<name>A0ABU1INR2_9BACL</name>
<organism evidence="4 5">
    <name type="scientific">Desmospora profundinema</name>
    <dbReference type="NCBI Taxonomy" id="1571184"/>
    <lineage>
        <taxon>Bacteria</taxon>
        <taxon>Bacillati</taxon>
        <taxon>Bacillota</taxon>
        <taxon>Bacilli</taxon>
        <taxon>Bacillales</taxon>
        <taxon>Thermoactinomycetaceae</taxon>
        <taxon>Desmospora</taxon>
    </lineage>
</organism>
<dbReference type="CDD" id="cd12797">
    <property type="entry name" value="M23_peptidase"/>
    <property type="match status" value="1"/>
</dbReference>
<dbReference type="RefSeq" id="WP_309866247.1">
    <property type="nucleotide sequence ID" value="NZ_JAVDQG010000005.1"/>
</dbReference>
<dbReference type="Pfam" id="PF01551">
    <property type="entry name" value="Peptidase_M23"/>
    <property type="match status" value="1"/>
</dbReference>
<keyword evidence="2" id="KW-1133">Transmembrane helix</keyword>
<reference evidence="4 5" key="1">
    <citation type="submission" date="2023-07" db="EMBL/GenBank/DDBJ databases">
        <title>Genomic Encyclopedia of Type Strains, Phase IV (KMG-IV): sequencing the most valuable type-strain genomes for metagenomic binning, comparative biology and taxonomic classification.</title>
        <authorList>
            <person name="Goeker M."/>
        </authorList>
    </citation>
    <scope>NUCLEOTIDE SEQUENCE [LARGE SCALE GENOMIC DNA]</scope>
    <source>
        <strain evidence="4 5">DSM 45903</strain>
    </source>
</reference>
<keyword evidence="2" id="KW-0472">Membrane</keyword>
<evidence type="ECO:0000259" key="3">
    <source>
        <dbReference type="Pfam" id="PF01551"/>
    </source>
</evidence>
<feature type="compositionally biased region" description="Basic and acidic residues" evidence="1">
    <location>
        <begin position="11"/>
        <end position="25"/>
    </location>
</feature>
<dbReference type="InterPro" id="IPR050570">
    <property type="entry name" value="Cell_wall_metabolism_enzyme"/>
</dbReference>
<dbReference type="EMBL" id="JAVDQG010000005">
    <property type="protein sequence ID" value="MDR6226408.1"/>
    <property type="molecule type" value="Genomic_DNA"/>
</dbReference>
<feature type="transmembrane region" description="Helical" evidence="2">
    <location>
        <begin position="68"/>
        <end position="86"/>
    </location>
</feature>
<comment type="caution">
    <text evidence="4">The sequence shown here is derived from an EMBL/GenBank/DDBJ whole genome shotgun (WGS) entry which is preliminary data.</text>
</comment>
<dbReference type="Proteomes" id="UP001185012">
    <property type="component" value="Unassembled WGS sequence"/>
</dbReference>
<gene>
    <name evidence="4" type="ORF">JOE21_002415</name>
</gene>
<sequence length="262" mass="29477">MREWNQGVRKRREEKLRTIRGETRKAVSPHQSWGTPVWKKESQTDELPWNRPDSWTEEKKKHKWASRLLIQSFVAFALLSGVYLVYQSDAPTSQAAQGWIAEVMQRDFNFAGVALWYEENLGGSASILPAFQGKSDSKGDPGGVKDWVVPAAGTVHRPFREGERGMVIRTAEEAPVVAAAEGWVIQAEVVEGLGKTVVVRHADGQETWYGWLKEIRVEEKDWVKPRQLLGEVGSQGEEALLFFAMKRGDGFVNPADVIPFDS</sequence>
<keyword evidence="5" id="KW-1185">Reference proteome</keyword>
<protein>
    <submittedName>
        <fullName evidence="4">Stage IV sporulation protein FA</fullName>
    </submittedName>
</protein>
<proteinExistence type="predicted"/>
<dbReference type="Gene3D" id="2.70.70.10">
    <property type="entry name" value="Glucose Permease (Domain IIA)"/>
    <property type="match status" value="1"/>
</dbReference>
<feature type="domain" description="M23ase beta-sheet core" evidence="3">
    <location>
        <begin position="163"/>
        <end position="254"/>
    </location>
</feature>
<evidence type="ECO:0000256" key="2">
    <source>
        <dbReference type="SAM" id="Phobius"/>
    </source>
</evidence>
<keyword evidence="2" id="KW-0812">Transmembrane</keyword>
<dbReference type="InterPro" id="IPR011055">
    <property type="entry name" value="Dup_hybrid_motif"/>
</dbReference>
<dbReference type="PANTHER" id="PTHR21666:SF274">
    <property type="entry name" value="STAGE IV SPORULATION PROTEIN FA"/>
    <property type="match status" value="1"/>
</dbReference>
<feature type="region of interest" description="Disordered" evidence="1">
    <location>
        <begin position="1"/>
        <end position="56"/>
    </location>
</feature>
<evidence type="ECO:0000256" key="1">
    <source>
        <dbReference type="SAM" id="MobiDB-lite"/>
    </source>
</evidence>
<dbReference type="SUPFAM" id="SSF51261">
    <property type="entry name" value="Duplicated hybrid motif"/>
    <property type="match status" value="1"/>
</dbReference>
<dbReference type="InterPro" id="IPR016047">
    <property type="entry name" value="M23ase_b-sheet_dom"/>
</dbReference>